<proteinExistence type="predicted"/>
<sequence>MKQIRWQQHMKAKNNKLGFTLIEMVIVMTVIAVLSAGISGFIMSAMDTWVFVKARESALASGRGAIERVVREIRRIKQPNTITTAEASECGFLDIDSAIVDFKQEGTNLMRNNDILATGLYSPNGLVFYYYDSNMAITTIKQDMRYIKVHISLFKGTQGVTLEDGARIRNT</sequence>
<name>A0A833L151_UNCSA</name>
<dbReference type="AlphaFoldDB" id="A0A833L151"/>
<dbReference type="InterPro" id="IPR012902">
    <property type="entry name" value="N_methyl_site"/>
</dbReference>
<evidence type="ECO:0000313" key="3">
    <source>
        <dbReference type="Proteomes" id="UP000488506"/>
    </source>
</evidence>
<evidence type="ECO:0000256" key="1">
    <source>
        <dbReference type="SAM" id="Phobius"/>
    </source>
</evidence>
<evidence type="ECO:0000313" key="2">
    <source>
        <dbReference type="EMBL" id="KAF0134136.1"/>
    </source>
</evidence>
<protein>
    <submittedName>
        <fullName evidence="2">MSHA bioproteinis protein MshO</fullName>
    </submittedName>
</protein>
<feature type="transmembrane region" description="Helical" evidence="1">
    <location>
        <begin position="21"/>
        <end position="43"/>
    </location>
</feature>
<keyword evidence="1" id="KW-0812">Transmembrane</keyword>
<dbReference type="NCBIfam" id="TIGR02532">
    <property type="entry name" value="IV_pilin_GFxxxE"/>
    <property type="match status" value="1"/>
</dbReference>
<dbReference type="InterPro" id="IPR045584">
    <property type="entry name" value="Pilin-like"/>
</dbReference>
<keyword evidence="1" id="KW-1133">Transmembrane helix</keyword>
<dbReference type="Proteomes" id="UP000488506">
    <property type="component" value="Unassembled WGS sequence"/>
</dbReference>
<organism evidence="2 3">
    <name type="scientific">Candidatus Saganbacteria bacterium</name>
    <dbReference type="NCBI Taxonomy" id="2575572"/>
    <lineage>
        <taxon>Bacteria</taxon>
        <taxon>Bacillati</taxon>
        <taxon>Saganbacteria</taxon>
    </lineage>
</organism>
<reference evidence="2 3" key="1">
    <citation type="submission" date="2019-12" db="EMBL/GenBank/DDBJ databases">
        <authorList>
            <person name="Wolfe R."/>
            <person name="Danczak R."/>
            <person name="Wilkins M."/>
        </authorList>
    </citation>
    <scope>NUCLEOTIDE SEQUENCE [LARGE SCALE GENOMIC DNA]</scope>
    <source>
        <strain evidence="2">X2_MaxBin.013</strain>
    </source>
</reference>
<gene>
    <name evidence="2" type="ORF">FD145_892</name>
</gene>
<accession>A0A833L151</accession>
<dbReference type="Pfam" id="PF07963">
    <property type="entry name" value="N_methyl"/>
    <property type="match status" value="1"/>
</dbReference>
<dbReference type="EMBL" id="WPAF01000012">
    <property type="protein sequence ID" value="KAF0134136.1"/>
    <property type="molecule type" value="Genomic_DNA"/>
</dbReference>
<comment type="caution">
    <text evidence="2">The sequence shown here is derived from an EMBL/GenBank/DDBJ whole genome shotgun (WGS) entry which is preliminary data.</text>
</comment>
<dbReference type="SUPFAM" id="SSF54523">
    <property type="entry name" value="Pili subunits"/>
    <property type="match status" value="1"/>
</dbReference>
<keyword evidence="1" id="KW-0472">Membrane</keyword>